<dbReference type="GO" id="GO:0005044">
    <property type="term" value="F:scavenger receptor activity"/>
    <property type="evidence" value="ECO:0007669"/>
    <property type="project" value="InterPro"/>
</dbReference>
<dbReference type="InterPro" id="IPR001304">
    <property type="entry name" value="C-type_lectin-like"/>
</dbReference>
<evidence type="ECO:0000259" key="3">
    <source>
        <dbReference type="PROSITE" id="PS50041"/>
    </source>
</evidence>
<sequence length="337" mass="36938">MKKTLKIEDVYQSSTVSDFTCPLDGWILMRTFSKTCVRAYNSRSLQWREARNVCLADGGDLVKILDSTKRKFITDAILLSGAYWIGLKFNYKEKVFKWNDNVEDDLRFRNPNDSIKNPCGYIHHGGMYGLSTCDALLHFVCEISGVCDKHTYGENCLKRCSPHCGGPKKACDNVNGSCLLGCHIGYQGEMCDKVCGDNTYGANCSKRCSPNCGGANNSCDSISGSCINGCIDGYDGELCDKADVSKKVKFGMPDLRTIAAICALVIITGLVIISLALSPRGFLEAQEFNVGTGLELAQEDTHSFNNTHLGMEAVSTGQGTEYDGDISNDEEMRSQLF</sequence>
<dbReference type="PANTHER" id="PTHR24043">
    <property type="entry name" value="SCAVENGER RECEPTOR CLASS F"/>
    <property type="match status" value="1"/>
</dbReference>
<keyword evidence="5" id="KW-1185">Reference proteome</keyword>
<keyword evidence="2" id="KW-0812">Transmembrane</keyword>
<evidence type="ECO:0000256" key="2">
    <source>
        <dbReference type="SAM" id="Phobius"/>
    </source>
</evidence>
<feature type="domain" description="C-type lectin" evidence="3">
    <location>
        <begin position="32"/>
        <end position="142"/>
    </location>
</feature>
<dbReference type="SUPFAM" id="SSF56436">
    <property type="entry name" value="C-type lectin-like"/>
    <property type="match status" value="1"/>
</dbReference>
<dbReference type="Proteomes" id="UP001283361">
    <property type="component" value="Unassembled WGS sequence"/>
</dbReference>
<comment type="caution">
    <text evidence="4">The sequence shown here is derived from an EMBL/GenBank/DDBJ whole genome shotgun (WGS) entry which is preliminary data.</text>
</comment>
<dbReference type="AlphaFoldDB" id="A0AAE1CQK1"/>
<keyword evidence="2" id="KW-1133">Transmembrane helix</keyword>
<proteinExistence type="predicted"/>
<keyword evidence="2" id="KW-0472">Membrane</keyword>
<dbReference type="PANTHER" id="PTHR24043:SF8">
    <property type="entry name" value="EGF-LIKE DOMAIN-CONTAINING PROTEIN"/>
    <property type="match status" value="1"/>
</dbReference>
<dbReference type="Gene3D" id="3.10.100.10">
    <property type="entry name" value="Mannose-Binding Protein A, subunit A"/>
    <property type="match status" value="1"/>
</dbReference>
<reference evidence="4" key="1">
    <citation type="journal article" date="2023" name="G3 (Bethesda)">
        <title>A reference genome for the long-term kleptoplast-retaining sea slug Elysia crispata morphotype clarki.</title>
        <authorList>
            <person name="Eastman K.E."/>
            <person name="Pendleton A.L."/>
            <person name="Shaikh M.A."/>
            <person name="Suttiyut T."/>
            <person name="Ogas R."/>
            <person name="Tomko P."/>
            <person name="Gavelis G."/>
            <person name="Widhalm J.R."/>
            <person name="Wisecaver J.H."/>
        </authorList>
    </citation>
    <scope>NUCLEOTIDE SEQUENCE</scope>
    <source>
        <strain evidence="4">ECLA1</strain>
    </source>
</reference>
<dbReference type="PROSITE" id="PS50041">
    <property type="entry name" value="C_TYPE_LECTIN_2"/>
    <property type="match status" value="1"/>
</dbReference>
<evidence type="ECO:0000313" key="5">
    <source>
        <dbReference type="Proteomes" id="UP001283361"/>
    </source>
</evidence>
<dbReference type="CDD" id="cd00037">
    <property type="entry name" value="CLECT"/>
    <property type="match status" value="1"/>
</dbReference>
<dbReference type="InterPro" id="IPR016186">
    <property type="entry name" value="C-type_lectin-like/link_sf"/>
</dbReference>
<gene>
    <name evidence="4" type="ORF">RRG08_011637</name>
</gene>
<name>A0AAE1CQK1_9GAST</name>
<dbReference type="EMBL" id="JAWDGP010007189">
    <property type="protein sequence ID" value="KAK3728385.1"/>
    <property type="molecule type" value="Genomic_DNA"/>
</dbReference>
<dbReference type="SMART" id="SM00034">
    <property type="entry name" value="CLECT"/>
    <property type="match status" value="1"/>
</dbReference>
<evidence type="ECO:0000313" key="4">
    <source>
        <dbReference type="EMBL" id="KAK3728385.1"/>
    </source>
</evidence>
<evidence type="ECO:0000256" key="1">
    <source>
        <dbReference type="ARBA" id="ARBA00022536"/>
    </source>
</evidence>
<keyword evidence="1" id="KW-0245">EGF-like domain</keyword>
<organism evidence="4 5">
    <name type="scientific">Elysia crispata</name>
    <name type="common">lettuce slug</name>
    <dbReference type="NCBI Taxonomy" id="231223"/>
    <lineage>
        <taxon>Eukaryota</taxon>
        <taxon>Metazoa</taxon>
        <taxon>Spiralia</taxon>
        <taxon>Lophotrochozoa</taxon>
        <taxon>Mollusca</taxon>
        <taxon>Gastropoda</taxon>
        <taxon>Heterobranchia</taxon>
        <taxon>Euthyneura</taxon>
        <taxon>Panpulmonata</taxon>
        <taxon>Sacoglossa</taxon>
        <taxon>Placobranchoidea</taxon>
        <taxon>Plakobranchidae</taxon>
        <taxon>Elysia</taxon>
    </lineage>
</organism>
<dbReference type="InterPro" id="IPR042635">
    <property type="entry name" value="MEGF10/SREC1/2-like"/>
</dbReference>
<feature type="transmembrane region" description="Helical" evidence="2">
    <location>
        <begin position="255"/>
        <end position="277"/>
    </location>
</feature>
<dbReference type="InterPro" id="IPR016187">
    <property type="entry name" value="CTDL_fold"/>
</dbReference>
<accession>A0AAE1CQK1</accession>
<protein>
    <recommendedName>
        <fullName evidence="3">C-type lectin domain-containing protein</fullName>
    </recommendedName>
</protein>
<dbReference type="Pfam" id="PF00059">
    <property type="entry name" value="Lectin_C"/>
    <property type="match status" value="1"/>
</dbReference>